<dbReference type="Proteomes" id="UP000000814">
    <property type="component" value="Chromosome"/>
</dbReference>
<evidence type="ECO:0000313" key="5">
    <source>
        <dbReference type="Proteomes" id="UP000000814"/>
    </source>
</evidence>
<dbReference type="PANTHER" id="PTHR32089:SF112">
    <property type="entry name" value="LYSOZYME-LIKE PROTEIN-RELATED"/>
    <property type="match status" value="1"/>
</dbReference>
<gene>
    <name evidence="4" type="ordered locus">CA_C3388</name>
</gene>
<dbReference type="GO" id="GO:0016020">
    <property type="term" value="C:membrane"/>
    <property type="evidence" value="ECO:0007669"/>
    <property type="project" value="InterPro"/>
</dbReference>
<dbReference type="Gene3D" id="1.10.287.950">
    <property type="entry name" value="Methyl-accepting chemotaxis protein"/>
    <property type="match status" value="1"/>
</dbReference>
<name>Q97DT4_CLOAB</name>
<dbReference type="PROSITE" id="PS50111">
    <property type="entry name" value="CHEMOTAXIS_TRANSDUC_2"/>
    <property type="match status" value="1"/>
</dbReference>
<dbReference type="eggNOG" id="COG0840">
    <property type="taxonomic scope" value="Bacteria"/>
</dbReference>
<sequence length="382" mass="41479">MIKVSELDGFKAACELQINQMEEGAVYVIVDGDTVTWKLSSEKFDIEDLYIGAKVLDDGAERTCIKEKRTVTVEVHDKKNGINAKGTATPVINEEGEIVGAVSVILPAIPPLMSSFQHFAPIMAEMFPEGVVLYTSDFEKIVERQGSKKFDVRSIQVGDKLTPDSTGLEAMRTNKLVMREDDGSVFGIPVVIVSYPVFRKDSSKVVGSFGIIIPKASAKKVKDASRDLNEGLVSIEAAAQELAATSSQINTSEMELSEDIKRIYELSEGIEKISEVISDISAQTNILGINASIEAARSGEAGRGFGIVAKEIRTLSTQTKDTVIKIKEFTQNIKEAVEETNNRSDKTLASSQEQTAATEEITSSIEALTNLSQSLTDISDNL</sequence>
<dbReference type="STRING" id="272562.CA_C3388"/>
<protein>
    <submittedName>
        <fullName evidence="4">Methyl-accepting chemotaxis protein</fullName>
    </submittedName>
</protein>
<dbReference type="OrthoDB" id="1674419at2"/>
<accession>Q97DT4</accession>
<keyword evidence="5" id="KW-1185">Reference proteome</keyword>
<reference evidence="4 5" key="1">
    <citation type="journal article" date="2001" name="J. Bacteriol.">
        <title>Genome sequence and comparative analysis of the solvent-producing bacterium Clostridium acetobutylicum.</title>
        <authorList>
            <person name="Nolling J."/>
            <person name="Breton G."/>
            <person name="Omelchenko M.V."/>
            <person name="Makarova K.S."/>
            <person name="Zeng Q."/>
            <person name="Gibson R."/>
            <person name="Lee H.M."/>
            <person name="Dubois J."/>
            <person name="Qiu D."/>
            <person name="Hitti J."/>
            <person name="Wolf Y.I."/>
            <person name="Tatusov R.L."/>
            <person name="Sabathe F."/>
            <person name="Doucette-Stamm L."/>
            <person name="Soucaille P."/>
            <person name="Daly M.J."/>
            <person name="Bennett G.N."/>
            <person name="Koonin E.V."/>
            <person name="Smith D.R."/>
        </authorList>
    </citation>
    <scope>NUCLEOTIDE SEQUENCE [LARGE SCALE GENOMIC DNA]</scope>
    <source>
        <strain evidence="5">ATCC 824 / DSM 792 / JCM 1419 / LMG 5710 / VKM B-1787</strain>
    </source>
</reference>
<dbReference type="Pfam" id="PF00015">
    <property type="entry name" value="MCPsignal"/>
    <property type="match status" value="1"/>
</dbReference>
<evidence type="ECO:0000313" key="4">
    <source>
        <dbReference type="EMBL" id="AAK81318.1"/>
    </source>
</evidence>
<dbReference type="AlphaFoldDB" id="Q97DT4"/>
<dbReference type="PANTHER" id="PTHR32089">
    <property type="entry name" value="METHYL-ACCEPTING CHEMOTAXIS PROTEIN MCPB"/>
    <property type="match status" value="1"/>
</dbReference>
<evidence type="ECO:0000256" key="2">
    <source>
        <dbReference type="PROSITE-ProRule" id="PRU00284"/>
    </source>
</evidence>
<dbReference type="PATRIC" id="fig|272562.8.peg.3569"/>
<dbReference type="RefSeq" id="WP_010966658.1">
    <property type="nucleotide sequence ID" value="NC_003030.1"/>
</dbReference>
<dbReference type="GO" id="GO:0007165">
    <property type="term" value="P:signal transduction"/>
    <property type="evidence" value="ECO:0007669"/>
    <property type="project" value="UniProtKB-KW"/>
</dbReference>
<proteinExistence type="predicted"/>
<feature type="domain" description="Methyl-accepting transducer" evidence="3">
    <location>
        <begin position="216"/>
        <end position="382"/>
    </location>
</feature>
<keyword evidence="1 2" id="KW-0807">Transducer</keyword>
<evidence type="ECO:0000256" key="1">
    <source>
        <dbReference type="ARBA" id="ARBA00023224"/>
    </source>
</evidence>
<dbReference type="KEGG" id="cac:CA_C3388"/>
<dbReference type="SUPFAM" id="SSF58104">
    <property type="entry name" value="Methyl-accepting chemotaxis protein (MCP) signaling domain"/>
    <property type="match status" value="1"/>
</dbReference>
<dbReference type="EMBL" id="AE001437">
    <property type="protein sequence ID" value="AAK81318.1"/>
    <property type="molecule type" value="Genomic_DNA"/>
</dbReference>
<dbReference type="SMART" id="SM00283">
    <property type="entry name" value="MA"/>
    <property type="match status" value="1"/>
</dbReference>
<dbReference type="InterPro" id="IPR004089">
    <property type="entry name" value="MCPsignal_dom"/>
</dbReference>
<dbReference type="GeneID" id="44999882"/>
<organism evidence="4 5">
    <name type="scientific">Clostridium acetobutylicum (strain ATCC 824 / DSM 792 / JCM 1419 / IAM 19013 / LMG 5710 / NBRC 13948 / NRRL B-527 / VKM B-1787 / 2291 / W)</name>
    <dbReference type="NCBI Taxonomy" id="272562"/>
    <lineage>
        <taxon>Bacteria</taxon>
        <taxon>Bacillati</taxon>
        <taxon>Bacillota</taxon>
        <taxon>Clostridia</taxon>
        <taxon>Eubacteriales</taxon>
        <taxon>Clostridiaceae</taxon>
        <taxon>Clostridium</taxon>
    </lineage>
</organism>
<dbReference type="PIR" id="C97316">
    <property type="entry name" value="C97316"/>
</dbReference>
<evidence type="ECO:0000259" key="3">
    <source>
        <dbReference type="PROSITE" id="PS50111"/>
    </source>
</evidence>
<dbReference type="HOGENOM" id="CLU_043276_1_0_9"/>